<sequence length="702" mass="78815">MESVTNLLGNILSLDDETKASSSSGNGGNTKSGQGQSGSESSTSLSSRKKRRSLDLDFSSFWKDNREAGANADGDSLATSKAKANATSSTTGTNATSSSGRTADASGGTGSTSGTGATGAAEAAASTASAAAASTANVSATSQNYYADKLMEKAISMIIPNEIYDDQTNKMLQDRQLMASLRPPLSFALMQKNSNNLHQRNSDIYIFFNYVLKYVNWMDPYYTIGITLLITHMILKPVLFICLPWLLLLFNTLIPHYLMIYPQDTSFNQEYLEVNPTPSDQALELAKVPKPVALFSKEFFMNLTDTQNFMTLQSRIFDFQTWLFADYLYFKNESVSSFIALSCLVVVGAHLLWFDLIVGFIMNHVWVIKLWWVVLLWVFIILMHPNQRCKLLSWVYEEDTRLNIQNRVNKIEDRLTSILVDENLQMDLQSNNNQESEYKFGKLVEVYELQKLNQETKIWEMVGFTSEFYSLNDGIRKYNHQIRQLNQEIAQTQYNSSLTSGSAILDDLEHHHQESSSNEATVATAAAATGAAASTRGARTSSSSGIGHEHNFLIPLTSKTDSITLVKPPQGYKYISSSKWTVDYDVAQWVQANFIQDLVVIDDDEKWAYDVTIHGITVDNEEIRVGDEGNETNDTNDNDNGRRGRGNDEEEGGDHHRIDQLSDLYDGEIYRRRRWIRYVVRETYKDIDRPAPQQSHLASLLT</sequence>
<feature type="region of interest" description="Disordered" evidence="5">
    <location>
        <begin position="624"/>
        <end position="656"/>
    </location>
</feature>
<dbReference type="PANTHER" id="PTHR28304:SF2">
    <property type="entry name" value="PEROXISOMAL MEMBRANE PROTEIN PEX29"/>
    <property type="match status" value="1"/>
</dbReference>
<evidence type="ECO:0000256" key="4">
    <source>
        <dbReference type="ARBA" id="ARBA00023136"/>
    </source>
</evidence>
<feature type="transmembrane region" description="Helical" evidence="6">
    <location>
        <begin position="238"/>
        <end position="258"/>
    </location>
</feature>
<evidence type="ECO:0000259" key="7">
    <source>
        <dbReference type="Pfam" id="PF06398"/>
    </source>
</evidence>
<evidence type="ECO:0000256" key="6">
    <source>
        <dbReference type="SAM" id="Phobius"/>
    </source>
</evidence>
<dbReference type="PANTHER" id="PTHR28304">
    <property type="entry name" value="PEROXISOMAL MEMBRANE PROTEIN PEX29"/>
    <property type="match status" value="1"/>
</dbReference>
<dbReference type="GeneID" id="93652719"/>
<dbReference type="InterPro" id="IPR052816">
    <property type="entry name" value="Peroxisomal_Membrane_PEX28-32"/>
</dbReference>
<protein>
    <submittedName>
        <fullName evidence="8">PEX29</fullName>
    </submittedName>
</protein>
<feature type="compositionally biased region" description="Low complexity" evidence="5">
    <location>
        <begin position="78"/>
        <end position="106"/>
    </location>
</feature>
<keyword evidence="4 6" id="KW-0472">Membrane</keyword>
<dbReference type="RefSeq" id="XP_067547678.1">
    <property type="nucleotide sequence ID" value="XM_067693126.1"/>
</dbReference>
<evidence type="ECO:0000313" key="9">
    <source>
        <dbReference type="Proteomes" id="UP000669133"/>
    </source>
</evidence>
<organism evidence="8 9">
    <name type="scientific">Candida metapsilosis</name>
    <dbReference type="NCBI Taxonomy" id="273372"/>
    <lineage>
        <taxon>Eukaryota</taxon>
        <taxon>Fungi</taxon>
        <taxon>Dikarya</taxon>
        <taxon>Ascomycota</taxon>
        <taxon>Saccharomycotina</taxon>
        <taxon>Pichiomycetes</taxon>
        <taxon>Debaryomycetaceae</taxon>
        <taxon>Candida/Lodderomyces clade</taxon>
        <taxon>Candida</taxon>
    </lineage>
</organism>
<feature type="domain" description="TECPR1-like DysF" evidence="7">
    <location>
        <begin position="184"/>
        <end position="484"/>
    </location>
</feature>
<evidence type="ECO:0000256" key="3">
    <source>
        <dbReference type="ARBA" id="ARBA00022989"/>
    </source>
</evidence>
<feature type="transmembrane region" description="Helical" evidence="6">
    <location>
        <begin position="366"/>
        <end position="383"/>
    </location>
</feature>
<dbReference type="AlphaFoldDB" id="A0A8H7ZH55"/>
<feature type="compositionally biased region" description="Acidic residues" evidence="5">
    <location>
        <begin position="628"/>
        <end position="637"/>
    </location>
</feature>
<comment type="caution">
    <text evidence="8">The sequence shown here is derived from an EMBL/GenBank/DDBJ whole genome shotgun (WGS) entry which is preliminary data.</text>
</comment>
<proteinExistence type="predicted"/>
<feature type="region of interest" description="Disordered" evidence="5">
    <location>
        <begin position="510"/>
        <end position="546"/>
    </location>
</feature>
<dbReference type="GO" id="GO:0007031">
    <property type="term" value="P:peroxisome organization"/>
    <property type="evidence" value="ECO:0007669"/>
    <property type="project" value="UniProtKB-ARBA"/>
</dbReference>
<evidence type="ECO:0000313" key="8">
    <source>
        <dbReference type="EMBL" id="KAG5418562.1"/>
    </source>
</evidence>
<dbReference type="InterPro" id="IPR010482">
    <property type="entry name" value="TECPR1-like_DysF"/>
</dbReference>
<reference evidence="8 9" key="1">
    <citation type="submission" date="2020-12" db="EMBL/GenBank/DDBJ databases">
        <title>Effect of drift, selection, and recombination on the evolution of hybrid genomes in Candida yeast pathogens.</title>
        <authorList>
            <person name="Mixao V."/>
            <person name="Ksiezopolska E."/>
            <person name="Saus E."/>
            <person name="Boekhout T."/>
            <person name="Gacser A."/>
            <person name="Gabaldon T."/>
        </authorList>
    </citation>
    <scope>NUCLEOTIDE SEQUENCE [LARGE SCALE GENOMIC DNA]</scope>
    <source>
        <strain evidence="8 9">BP57</strain>
    </source>
</reference>
<feature type="region of interest" description="Disordered" evidence="5">
    <location>
        <begin position="67"/>
        <end position="118"/>
    </location>
</feature>
<feature type="domain" description="TECPR1-like DysF" evidence="7">
    <location>
        <begin position="555"/>
        <end position="677"/>
    </location>
</feature>
<evidence type="ECO:0000256" key="1">
    <source>
        <dbReference type="ARBA" id="ARBA00004141"/>
    </source>
</evidence>
<feature type="transmembrane region" description="Helical" evidence="6">
    <location>
        <begin position="335"/>
        <end position="354"/>
    </location>
</feature>
<name>A0A8H7ZH55_9ASCO</name>
<keyword evidence="2 6" id="KW-0812">Transmembrane</keyword>
<dbReference type="Pfam" id="PF06398">
    <property type="entry name" value="Pex24p"/>
    <property type="match status" value="2"/>
</dbReference>
<gene>
    <name evidence="8" type="ORF">I9W82_004090</name>
</gene>
<feature type="compositionally biased region" description="Low complexity" evidence="5">
    <location>
        <begin position="515"/>
        <end position="544"/>
    </location>
</feature>
<feature type="compositionally biased region" description="Basic and acidic residues" evidence="5">
    <location>
        <begin position="639"/>
        <end position="656"/>
    </location>
</feature>
<dbReference type="EMBL" id="JAEOAQ010000005">
    <property type="protein sequence ID" value="KAG5418562.1"/>
    <property type="molecule type" value="Genomic_DNA"/>
</dbReference>
<evidence type="ECO:0000256" key="5">
    <source>
        <dbReference type="SAM" id="MobiDB-lite"/>
    </source>
</evidence>
<dbReference type="OrthoDB" id="74314at2759"/>
<comment type="subcellular location">
    <subcellularLocation>
        <location evidence="1">Membrane</location>
        <topology evidence="1">Multi-pass membrane protein</topology>
    </subcellularLocation>
</comment>
<feature type="region of interest" description="Disordered" evidence="5">
    <location>
        <begin position="15"/>
        <end position="52"/>
    </location>
</feature>
<evidence type="ECO:0000256" key="2">
    <source>
        <dbReference type="ARBA" id="ARBA00022692"/>
    </source>
</evidence>
<feature type="compositionally biased region" description="Gly residues" evidence="5">
    <location>
        <begin position="107"/>
        <end position="117"/>
    </location>
</feature>
<keyword evidence="9" id="KW-1185">Reference proteome</keyword>
<dbReference type="GO" id="GO:0005778">
    <property type="term" value="C:peroxisomal membrane"/>
    <property type="evidence" value="ECO:0007669"/>
    <property type="project" value="TreeGrafter"/>
</dbReference>
<feature type="compositionally biased region" description="Low complexity" evidence="5">
    <location>
        <begin position="31"/>
        <end position="46"/>
    </location>
</feature>
<keyword evidence="3 6" id="KW-1133">Transmembrane helix</keyword>
<dbReference type="Proteomes" id="UP000669133">
    <property type="component" value="Unassembled WGS sequence"/>
</dbReference>
<accession>A0A8H7ZH55</accession>